<dbReference type="VEuPathDB" id="TriTrypDB:TcIL3000_0_42390"/>
<accession>F9W8G1</accession>
<feature type="region of interest" description="Disordered" evidence="1">
    <location>
        <begin position="21"/>
        <end position="51"/>
    </location>
</feature>
<organism evidence="2 3">
    <name type="scientific">Trypanosoma congolense (strain IL3000)</name>
    <dbReference type="NCBI Taxonomy" id="1068625"/>
    <lineage>
        <taxon>Eukaryota</taxon>
        <taxon>Discoba</taxon>
        <taxon>Euglenozoa</taxon>
        <taxon>Kinetoplastea</taxon>
        <taxon>Metakinetoplastina</taxon>
        <taxon>Trypanosomatida</taxon>
        <taxon>Trypanosomatidae</taxon>
        <taxon>Trypanosoma</taxon>
        <taxon>Nannomonas</taxon>
    </lineage>
</organism>
<reference evidence="3" key="1">
    <citation type="submission" date="2011-07" db="EMBL/GenBank/DDBJ databases">
        <title>Divergent evolution of antigenic variation in African trypanosomes.</title>
        <authorList>
            <person name="Jackson A.P."/>
            <person name="Berry A."/>
            <person name="Allison H.C."/>
            <person name="Burton P."/>
            <person name="Anderson J."/>
            <person name="Aslett M."/>
            <person name="Brown R."/>
            <person name="Corton N."/>
            <person name="Harris D."/>
            <person name="Hauser H."/>
            <person name="Gamble J."/>
            <person name="Gilderthorp R."/>
            <person name="McQuillan J."/>
            <person name="Quail M.A."/>
            <person name="Sanders M."/>
            <person name="Van Tonder A."/>
            <person name="Ginger M.L."/>
            <person name="Donelson J.E."/>
            <person name="Field M.C."/>
            <person name="Barry J.D."/>
            <person name="Berriman M."/>
            <person name="Hertz-Fowler C."/>
        </authorList>
    </citation>
    <scope>NUCLEOTIDE SEQUENCE [LARGE SCALE GENOMIC DNA]</scope>
    <source>
        <strain evidence="3">IL3000</strain>
    </source>
</reference>
<proteinExistence type="predicted"/>
<dbReference type="AlphaFoldDB" id="F9W8G1"/>
<keyword evidence="3" id="KW-1185">Reference proteome</keyword>
<sequence>MGRKVTDRPRLAFLAAMRTERRPARAGRKSRTLGKSAAARKRRSARRGLAATAHQSPCLGRGMSTVMRTLRPLPRCPIQIQEPHRLLCPPHVLLHRPRLCRLSALRRVGKIVAVLGRFGISQAVQELHQPPLSWLSDHGVFLRARKQRLRRRCWRYLTSACPQRGSMRILKKFSRAVVK</sequence>
<evidence type="ECO:0000313" key="3">
    <source>
        <dbReference type="Proteomes" id="UP000000702"/>
    </source>
</evidence>
<dbReference type="Proteomes" id="UP000000702">
    <property type="component" value="Unassembled WGS sequence"/>
</dbReference>
<comment type="caution">
    <text evidence="2">The sequence shown here is derived from an EMBL/GenBank/DDBJ whole genome shotgun (WGS) entry which is preliminary data.</text>
</comment>
<feature type="compositionally biased region" description="Basic residues" evidence="1">
    <location>
        <begin position="24"/>
        <end position="46"/>
    </location>
</feature>
<protein>
    <submittedName>
        <fullName evidence="2">WGS project CAEQ00000000 data, annotated contig 1735</fullName>
    </submittedName>
</protein>
<reference evidence="2 3" key="2">
    <citation type="journal article" date="2012" name="Proc. Natl. Acad. Sci. U.S.A.">
        <title>Antigenic diversity is generated by distinct evolutionary mechanisms in African trypanosome species.</title>
        <authorList>
            <person name="Jackson A.P."/>
            <person name="Berry A."/>
            <person name="Aslett M."/>
            <person name="Allison H.C."/>
            <person name="Burton P."/>
            <person name="Vavrova-Anderson J."/>
            <person name="Brown R."/>
            <person name="Browne H."/>
            <person name="Corton N."/>
            <person name="Hauser H."/>
            <person name="Gamble J."/>
            <person name="Gilderthorp R."/>
            <person name="Marcello L."/>
            <person name="McQuillan J."/>
            <person name="Otto T.D."/>
            <person name="Quail M.A."/>
            <person name="Sanders M.J."/>
            <person name="van Tonder A."/>
            <person name="Ginger M.L."/>
            <person name="Field M.C."/>
            <person name="Barry J.D."/>
            <person name="Hertz-Fowler C."/>
            <person name="Berriman M."/>
        </authorList>
    </citation>
    <scope>NUCLEOTIDE SEQUENCE [LARGE SCALE GENOMIC DNA]</scope>
    <source>
        <strain evidence="2 3">IL3000</strain>
    </source>
</reference>
<evidence type="ECO:0000313" key="2">
    <source>
        <dbReference type="EMBL" id="CCD13493.1"/>
    </source>
</evidence>
<gene>
    <name evidence="2" type="ORF">TCIL3000_0_42390</name>
</gene>
<name>F9W8G1_TRYCI</name>
<evidence type="ECO:0000256" key="1">
    <source>
        <dbReference type="SAM" id="MobiDB-lite"/>
    </source>
</evidence>
<dbReference type="EMBL" id="CAEQ01001170">
    <property type="protein sequence ID" value="CCD13493.1"/>
    <property type="molecule type" value="Genomic_DNA"/>
</dbReference>